<dbReference type="InterPro" id="IPR006073">
    <property type="entry name" value="GTP-bd"/>
</dbReference>
<dbReference type="InterPro" id="IPR027417">
    <property type="entry name" value="P-loop_NTPase"/>
</dbReference>
<name>A0ABV9MXX6_9ENTE</name>
<protein>
    <submittedName>
        <fullName evidence="4">LeoA/HP0731 family dynamin-like GTPase</fullName>
    </submittedName>
</protein>
<comment type="caution">
    <text evidence="4">The sequence shown here is derived from an EMBL/GenBank/DDBJ whole genome shotgun (WGS) entry which is preliminary data.</text>
</comment>
<keyword evidence="1" id="KW-0175">Coiled coil</keyword>
<evidence type="ECO:0000256" key="1">
    <source>
        <dbReference type="SAM" id="Coils"/>
    </source>
</evidence>
<dbReference type="InterPro" id="IPR040576">
    <property type="entry name" value="DLP_helical"/>
</dbReference>
<feature type="domain" description="Dynamin-like helical" evidence="3">
    <location>
        <begin position="208"/>
        <end position="535"/>
    </location>
</feature>
<evidence type="ECO:0000313" key="4">
    <source>
        <dbReference type="EMBL" id="MFC4720150.1"/>
    </source>
</evidence>
<reference evidence="5" key="1">
    <citation type="journal article" date="2019" name="Int. J. Syst. Evol. Microbiol.">
        <title>The Global Catalogue of Microorganisms (GCM) 10K type strain sequencing project: providing services to taxonomists for standard genome sequencing and annotation.</title>
        <authorList>
            <consortium name="The Broad Institute Genomics Platform"/>
            <consortium name="The Broad Institute Genome Sequencing Center for Infectious Disease"/>
            <person name="Wu L."/>
            <person name="Ma J."/>
        </authorList>
    </citation>
    <scope>NUCLEOTIDE SEQUENCE [LARGE SCALE GENOMIC DNA]</scope>
    <source>
        <strain evidence="5">CGMCC 1.19032</strain>
    </source>
</reference>
<feature type="coiled-coil region" evidence="1">
    <location>
        <begin position="287"/>
        <end position="321"/>
    </location>
</feature>
<dbReference type="EMBL" id="JBHSGS010000057">
    <property type="protein sequence ID" value="MFC4720150.1"/>
    <property type="molecule type" value="Genomic_DNA"/>
</dbReference>
<gene>
    <name evidence="4" type="ORF">ACFO5I_10470</name>
</gene>
<dbReference type="Pfam" id="PF01926">
    <property type="entry name" value="MMR_HSR1"/>
    <property type="match status" value="1"/>
</dbReference>
<organism evidence="4 5">
    <name type="scientific">Enterococcus lemanii</name>
    <dbReference type="NCBI Taxonomy" id="1159752"/>
    <lineage>
        <taxon>Bacteria</taxon>
        <taxon>Bacillati</taxon>
        <taxon>Bacillota</taxon>
        <taxon>Bacilli</taxon>
        <taxon>Lactobacillales</taxon>
        <taxon>Enterococcaceae</taxon>
        <taxon>Enterococcus</taxon>
    </lineage>
</organism>
<feature type="domain" description="G" evidence="2">
    <location>
        <begin position="56"/>
        <end position="157"/>
    </location>
</feature>
<proteinExistence type="predicted"/>
<dbReference type="NCBIfam" id="NF041922">
    <property type="entry name" value="DLP_LeoA_gen"/>
    <property type="match status" value="1"/>
</dbReference>
<dbReference type="Proteomes" id="UP001595969">
    <property type="component" value="Unassembled WGS sequence"/>
</dbReference>
<dbReference type="InterPro" id="IPR049678">
    <property type="entry name" value="LeoA-like"/>
</dbReference>
<dbReference type="RefSeq" id="WP_204653675.1">
    <property type="nucleotide sequence ID" value="NZ_JAFBFD010000012.1"/>
</dbReference>
<dbReference type="Pfam" id="PF18709">
    <property type="entry name" value="DLP_helical"/>
    <property type="match status" value="1"/>
</dbReference>
<dbReference type="SUPFAM" id="SSF52540">
    <property type="entry name" value="P-loop containing nucleoside triphosphate hydrolases"/>
    <property type="match status" value="1"/>
</dbReference>
<sequence>METVDQFKEVQAKTVEILQRLLSFVLEGKKFGVALDDGLIDKISKGIAEVTSEKLKVALVGGFSEGKTSIVVAWAGNYDSNTMKIDVSESSDEVQVYHLKDFDLVDTPGLFGFKETSNQLKYKEITRKYISEANLLLYVMNPNNPIKDSHKDELNWLFKDLNLLSRTVFVISRFDEEADIEDDEEYKQRFEIKKENIRLRLRDFEIITDKQSVPIVAVSANPFGEGFDYWLSKLDEYNQISHINDLQVATARKIKESGDKNALVLATRQSIVKDVIQRQMPIAQKNIALAVEEINMFKNAMDDIRKEQDRSERNISNARIELKEYITGLFTDLILQVKGTDLKTIDEFFEKNIGDEGIILETSIQNEFERQLGKISYEISKAEKNFNVSVKHYNNMVGDLAIEGMKVGKNFMKNAQISGKSVLAARDFLMPTFKFKPWGAIKLADKLSKGFVVCGSLLGVGLEMWDSYSQVKQEKEFNKAKNEVVDSLNKQRKEYIDFINNTQDFIGQFFPSYFELHNRLVEMEEDLIKRQSFQNEFEAWKREGEIIEADFEIIA</sequence>
<accession>A0ABV9MXX6</accession>
<evidence type="ECO:0000259" key="2">
    <source>
        <dbReference type="Pfam" id="PF01926"/>
    </source>
</evidence>
<keyword evidence="5" id="KW-1185">Reference proteome</keyword>
<evidence type="ECO:0000259" key="3">
    <source>
        <dbReference type="Pfam" id="PF18709"/>
    </source>
</evidence>
<dbReference type="Gene3D" id="3.40.50.300">
    <property type="entry name" value="P-loop containing nucleotide triphosphate hydrolases"/>
    <property type="match status" value="1"/>
</dbReference>
<evidence type="ECO:0000313" key="5">
    <source>
        <dbReference type="Proteomes" id="UP001595969"/>
    </source>
</evidence>